<proteinExistence type="predicted"/>
<comment type="caution">
    <text evidence="1">The sequence shown here is derived from an EMBL/GenBank/DDBJ whole genome shotgun (WGS) entry which is preliminary data.</text>
</comment>
<reference evidence="1 2" key="1">
    <citation type="journal article" date="2018" name="Evol. Lett.">
        <title>Horizontal gene cluster transfer increased hallucinogenic mushroom diversity.</title>
        <authorList>
            <person name="Reynolds H.T."/>
            <person name="Vijayakumar V."/>
            <person name="Gluck-Thaler E."/>
            <person name="Korotkin H.B."/>
            <person name="Matheny P.B."/>
            <person name="Slot J.C."/>
        </authorList>
    </citation>
    <scope>NUCLEOTIDE SEQUENCE [LARGE SCALE GENOMIC DNA]</scope>
    <source>
        <strain evidence="1 2">2629</strain>
    </source>
</reference>
<dbReference type="EMBL" id="NHTK01006097">
    <property type="protein sequence ID" value="PPQ64088.1"/>
    <property type="molecule type" value="Genomic_DNA"/>
</dbReference>
<organism evidence="1 2">
    <name type="scientific">Panaeolus cyanescens</name>
    <dbReference type="NCBI Taxonomy" id="181874"/>
    <lineage>
        <taxon>Eukaryota</taxon>
        <taxon>Fungi</taxon>
        <taxon>Dikarya</taxon>
        <taxon>Basidiomycota</taxon>
        <taxon>Agaricomycotina</taxon>
        <taxon>Agaricomycetes</taxon>
        <taxon>Agaricomycetidae</taxon>
        <taxon>Agaricales</taxon>
        <taxon>Agaricineae</taxon>
        <taxon>Galeropsidaceae</taxon>
        <taxon>Panaeolus</taxon>
    </lineage>
</organism>
<gene>
    <name evidence="1" type="ORF">CVT24_008901</name>
</gene>
<dbReference type="STRING" id="181874.A0A409VAZ7"/>
<name>A0A409VAZ7_9AGAR</name>
<keyword evidence="2" id="KW-1185">Reference proteome</keyword>
<evidence type="ECO:0008006" key="3">
    <source>
        <dbReference type="Google" id="ProtNLM"/>
    </source>
</evidence>
<accession>A0A409VAZ7</accession>
<evidence type="ECO:0000313" key="2">
    <source>
        <dbReference type="Proteomes" id="UP000284842"/>
    </source>
</evidence>
<dbReference type="Proteomes" id="UP000284842">
    <property type="component" value="Unassembled WGS sequence"/>
</dbReference>
<dbReference type="InParanoid" id="A0A409VAZ7"/>
<dbReference type="Gene3D" id="3.30.70.100">
    <property type="match status" value="2"/>
</dbReference>
<protein>
    <recommendedName>
        <fullName evidence="3">ABM domain-containing protein</fullName>
    </recommendedName>
</protein>
<evidence type="ECO:0000313" key="1">
    <source>
        <dbReference type="EMBL" id="PPQ64088.1"/>
    </source>
</evidence>
<dbReference type="OrthoDB" id="3830579at2759"/>
<dbReference type="AlphaFoldDB" id="A0A409VAZ7"/>
<sequence>MSNPIVEFVSWAATPAYVADPTLLQPVIDIIKNSDGNLGIFTGLVEEDNSTLYMAIVWQSFEHHQKLMDDKITYGKLFEALAPVSLHAGSDIQMHHVEFGGANVVPAFTSGTTEYTIVTLKEGKTNADLLPVINNLIEMFKEDDSATYPGVAGPVKEDPRTYVLALGWKNSQLHMAAAVNPAYQPTFAAFREVVDFKRMVHIKLVQAH</sequence>